<dbReference type="EMBL" id="BAABDK010000010">
    <property type="protein sequence ID" value="GAA4029673.1"/>
    <property type="molecule type" value="Genomic_DNA"/>
</dbReference>
<reference evidence="2" key="1">
    <citation type="journal article" date="2019" name="Int. J. Syst. Evol. Microbiol.">
        <title>The Global Catalogue of Microorganisms (GCM) 10K type strain sequencing project: providing services to taxonomists for standard genome sequencing and annotation.</title>
        <authorList>
            <consortium name="The Broad Institute Genomics Platform"/>
            <consortium name="The Broad Institute Genome Sequencing Center for Infectious Disease"/>
            <person name="Wu L."/>
            <person name="Ma J."/>
        </authorList>
    </citation>
    <scope>NUCLEOTIDE SEQUENCE [LARGE SCALE GENOMIC DNA]</scope>
    <source>
        <strain evidence="2">JCM 17225</strain>
    </source>
</reference>
<comment type="caution">
    <text evidence="1">The sequence shown here is derived from an EMBL/GenBank/DDBJ whole genome shotgun (WGS) entry which is preliminary data.</text>
</comment>
<dbReference type="InterPro" id="IPR008969">
    <property type="entry name" value="CarboxyPept-like_regulatory"/>
</dbReference>
<gene>
    <name evidence="1" type="ORF">GCM10022409_12400</name>
</gene>
<evidence type="ECO:0000313" key="2">
    <source>
        <dbReference type="Proteomes" id="UP001501469"/>
    </source>
</evidence>
<evidence type="ECO:0008006" key="3">
    <source>
        <dbReference type="Google" id="ProtNLM"/>
    </source>
</evidence>
<proteinExistence type="predicted"/>
<dbReference type="Proteomes" id="UP001501469">
    <property type="component" value="Unassembled WGS sequence"/>
</dbReference>
<keyword evidence="2" id="KW-1185">Reference proteome</keyword>
<sequence length="137" mass="14818">MGIETCAICSAPEFKTVVNHVGNSVVHAKRIAVFDTIATYVRGRIVDKLTHQSIKGAHIATQFCSAFRTDIETKTATTDENGLFTLGWVGHNGAQGQQSNRLIVIQAPGYENINTTAVAFGASAYLHIELAPLPRKH</sequence>
<organism evidence="1 2">
    <name type="scientific">Hymenobacter glaciei</name>
    <dbReference type="NCBI Taxonomy" id="877209"/>
    <lineage>
        <taxon>Bacteria</taxon>
        <taxon>Pseudomonadati</taxon>
        <taxon>Bacteroidota</taxon>
        <taxon>Cytophagia</taxon>
        <taxon>Cytophagales</taxon>
        <taxon>Hymenobacteraceae</taxon>
        <taxon>Hymenobacter</taxon>
    </lineage>
</organism>
<accession>A0ABP7TQD2</accession>
<dbReference type="Gene3D" id="2.60.40.1120">
    <property type="entry name" value="Carboxypeptidase-like, regulatory domain"/>
    <property type="match status" value="1"/>
</dbReference>
<evidence type="ECO:0000313" key="1">
    <source>
        <dbReference type="EMBL" id="GAA4029673.1"/>
    </source>
</evidence>
<dbReference type="SUPFAM" id="SSF49464">
    <property type="entry name" value="Carboxypeptidase regulatory domain-like"/>
    <property type="match status" value="1"/>
</dbReference>
<name>A0ABP7TQD2_9BACT</name>
<protein>
    <recommendedName>
        <fullName evidence="3">Carboxypeptidase regulatory-like domain-containing protein</fullName>
    </recommendedName>
</protein>